<dbReference type="EMBL" id="JELX01004211">
    <property type="protein sequence ID" value="KYF49767.1"/>
    <property type="molecule type" value="Genomic_DNA"/>
</dbReference>
<organism evidence="2 3">
    <name type="scientific">Sorangium cellulosum</name>
    <name type="common">Polyangium cellulosum</name>
    <dbReference type="NCBI Taxonomy" id="56"/>
    <lineage>
        <taxon>Bacteria</taxon>
        <taxon>Pseudomonadati</taxon>
        <taxon>Myxococcota</taxon>
        <taxon>Polyangia</taxon>
        <taxon>Polyangiales</taxon>
        <taxon>Polyangiaceae</taxon>
        <taxon>Sorangium</taxon>
    </lineage>
</organism>
<name>A0A150P2Y2_SORCE</name>
<evidence type="ECO:0000313" key="3">
    <source>
        <dbReference type="Proteomes" id="UP000075604"/>
    </source>
</evidence>
<accession>A0A150P2Y2</accession>
<proteinExistence type="predicted"/>
<protein>
    <recommendedName>
        <fullName evidence="1">DUF2169 domain-containing protein</fullName>
    </recommendedName>
</protein>
<dbReference type="InterPro" id="IPR018683">
    <property type="entry name" value="DUF2169"/>
</dbReference>
<gene>
    <name evidence="2" type="ORF">BE04_24740</name>
</gene>
<evidence type="ECO:0000313" key="2">
    <source>
        <dbReference type="EMBL" id="KYF49767.1"/>
    </source>
</evidence>
<comment type="caution">
    <text evidence="2">The sequence shown here is derived from an EMBL/GenBank/DDBJ whole genome shotgun (WGS) entry which is preliminary data.</text>
</comment>
<dbReference type="Proteomes" id="UP000075604">
    <property type="component" value="Unassembled WGS sequence"/>
</dbReference>
<dbReference type="AlphaFoldDB" id="A0A150P2Y2"/>
<sequence>MLDVASTIRGKCLPVPMKSKEGRDVLVVLIKYTFLVSPAGAVELDSKGGEPPTLVDEYNDGNAGGGSIRKPSQLYDAKPGTDVILVGHAHPPLRGRTTHVDVRLRVGPVAKEIRAHGLRVWQAGALGGLSAGPARPISEPIPLVYELAWGGMDVSDPERPVAEPRNLVGRGVARDWKSLLGQPAAQLEDPANPIGSRSVAPACFGAIHRHWQPRVRFAGTYDERWMETRLPLPPSDFDERYHVSVPPDQWSAAPLRGDEPFEITGATIGGRWAFQLPRLALGVSSVTMGRRAEHRSQLDMILIDADVGRVELSFRAVVPLPRKFEMLDKLVVVEKTRVP</sequence>
<dbReference type="Pfam" id="PF09937">
    <property type="entry name" value="DUF2169"/>
    <property type="match status" value="1"/>
</dbReference>
<feature type="domain" description="DUF2169" evidence="1">
    <location>
        <begin position="21"/>
        <end position="315"/>
    </location>
</feature>
<evidence type="ECO:0000259" key="1">
    <source>
        <dbReference type="Pfam" id="PF09937"/>
    </source>
</evidence>
<reference evidence="2 3" key="1">
    <citation type="submission" date="2014-02" db="EMBL/GenBank/DDBJ databases">
        <title>The small core and large imbalanced accessory genome model reveals a collaborative survival strategy of Sorangium cellulosum strains in nature.</title>
        <authorList>
            <person name="Han K."/>
            <person name="Peng R."/>
            <person name="Blom J."/>
            <person name="Li Y.-Z."/>
        </authorList>
    </citation>
    <scope>NUCLEOTIDE SEQUENCE [LARGE SCALE GENOMIC DNA]</scope>
    <source>
        <strain evidence="2 3">So0157-18</strain>
    </source>
</reference>